<dbReference type="Proteomes" id="UP000655044">
    <property type="component" value="Unassembled WGS sequence"/>
</dbReference>
<gene>
    <name evidence="1" type="ORF">Pro02_19410</name>
</gene>
<dbReference type="AlphaFoldDB" id="A0A8J3S4Q9"/>
<name>A0A8J3S4Q9_PLARO</name>
<proteinExistence type="predicted"/>
<accession>A0A8J3S4Q9</accession>
<dbReference type="RefSeq" id="WP_176728532.1">
    <property type="nucleotide sequence ID" value="NZ_BMQP01000005.1"/>
</dbReference>
<organism evidence="1 2">
    <name type="scientific">Planobispora rosea</name>
    <dbReference type="NCBI Taxonomy" id="35762"/>
    <lineage>
        <taxon>Bacteria</taxon>
        <taxon>Bacillati</taxon>
        <taxon>Actinomycetota</taxon>
        <taxon>Actinomycetes</taxon>
        <taxon>Streptosporangiales</taxon>
        <taxon>Streptosporangiaceae</taxon>
        <taxon>Planobispora</taxon>
    </lineage>
</organism>
<comment type="caution">
    <text evidence="1">The sequence shown here is derived from an EMBL/GenBank/DDBJ whole genome shotgun (WGS) entry which is preliminary data.</text>
</comment>
<sequence length="45" mass="4570">MTRRRPAAVTAETAASSFPFGVVFADLVPGRAGLAAMGIPPDAEP</sequence>
<dbReference type="EMBL" id="BOOI01000015">
    <property type="protein sequence ID" value="GIH83533.1"/>
    <property type="molecule type" value="Genomic_DNA"/>
</dbReference>
<evidence type="ECO:0000313" key="2">
    <source>
        <dbReference type="Proteomes" id="UP000655044"/>
    </source>
</evidence>
<reference evidence="1" key="1">
    <citation type="submission" date="2021-01" db="EMBL/GenBank/DDBJ databases">
        <title>Whole genome shotgun sequence of Planobispora rosea NBRC 15558.</title>
        <authorList>
            <person name="Komaki H."/>
            <person name="Tamura T."/>
        </authorList>
    </citation>
    <scope>NUCLEOTIDE SEQUENCE</scope>
    <source>
        <strain evidence="1">NBRC 15558</strain>
    </source>
</reference>
<evidence type="ECO:0000313" key="1">
    <source>
        <dbReference type="EMBL" id="GIH83533.1"/>
    </source>
</evidence>
<keyword evidence="2" id="KW-1185">Reference proteome</keyword>
<protein>
    <submittedName>
        <fullName evidence="1">Uncharacterized protein</fullName>
    </submittedName>
</protein>